<evidence type="ECO:0000256" key="1">
    <source>
        <dbReference type="SAM" id="SignalP"/>
    </source>
</evidence>
<organism evidence="2 3">
    <name type="scientific">Vibrio inusitatus NBRC 102082</name>
    <dbReference type="NCBI Taxonomy" id="1219070"/>
    <lineage>
        <taxon>Bacteria</taxon>
        <taxon>Pseudomonadati</taxon>
        <taxon>Pseudomonadota</taxon>
        <taxon>Gammaproteobacteria</taxon>
        <taxon>Vibrionales</taxon>
        <taxon>Vibrionaceae</taxon>
        <taxon>Vibrio</taxon>
    </lineage>
</organism>
<dbReference type="Gene3D" id="2.120.10.30">
    <property type="entry name" value="TolB, C-terminal domain"/>
    <property type="match status" value="1"/>
</dbReference>
<accession>A0A4Y3HR51</accession>
<dbReference type="PANTHER" id="PTHR47572">
    <property type="entry name" value="LIPOPROTEIN-RELATED"/>
    <property type="match status" value="1"/>
</dbReference>
<feature type="chain" id="PRO_5021232563" description="SMP-30/Gluconolactonase/LRE-like region domain-containing protein" evidence="1">
    <location>
        <begin position="23"/>
        <end position="377"/>
    </location>
</feature>
<dbReference type="SUPFAM" id="SSF101898">
    <property type="entry name" value="NHL repeat"/>
    <property type="match status" value="1"/>
</dbReference>
<keyword evidence="1" id="KW-0732">Signal</keyword>
<evidence type="ECO:0008006" key="4">
    <source>
        <dbReference type="Google" id="ProtNLM"/>
    </source>
</evidence>
<dbReference type="RefSeq" id="WP_141343982.1">
    <property type="nucleotide sequence ID" value="NZ_BJLF01000002.1"/>
</dbReference>
<reference evidence="2 3" key="1">
    <citation type="submission" date="2019-06" db="EMBL/GenBank/DDBJ databases">
        <title>Whole genome shotgun sequence of Vibrio inusitatus NBRC 102082.</title>
        <authorList>
            <person name="Hosoyama A."/>
            <person name="Uohara A."/>
            <person name="Ohji S."/>
            <person name="Ichikawa N."/>
        </authorList>
    </citation>
    <scope>NUCLEOTIDE SEQUENCE [LARGE SCALE GENOMIC DNA]</scope>
    <source>
        <strain evidence="2 3">NBRC 102082</strain>
    </source>
</reference>
<evidence type="ECO:0000313" key="2">
    <source>
        <dbReference type="EMBL" id="GEA49629.1"/>
    </source>
</evidence>
<dbReference type="InterPro" id="IPR051262">
    <property type="entry name" value="SMP-30/CGR1_Lactonase"/>
</dbReference>
<dbReference type="AlphaFoldDB" id="A0A4Y3HR51"/>
<dbReference type="Proteomes" id="UP000318717">
    <property type="component" value="Unassembled WGS sequence"/>
</dbReference>
<protein>
    <recommendedName>
        <fullName evidence="4">SMP-30/Gluconolactonase/LRE-like region domain-containing protein</fullName>
    </recommendedName>
</protein>
<gene>
    <name evidence="2" type="ORF">VIN01S_04330</name>
</gene>
<name>A0A4Y3HR51_9VIBR</name>
<keyword evidence="3" id="KW-1185">Reference proteome</keyword>
<dbReference type="EMBL" id="BJLF01000002">
    <property type="protein sequence ID" value="GEA49629.1"/>
    <property type="molecule type" value="Genomic_DNA"/>
</dbReference>
<comment type="caution">
    <text evidence="2">The sequence shown here is derived from an EMBL/GenBank/DDBJ whole genome shotgun (WGS) entry which is preliminary data.</text>
</comment>
<evidence type="ECO:0000313" key="3">
    <source>
        <dbReference type="Proteomes" id="UP000318717"/>
    </source>
</evidence>
<proteinExistence type="predicted"/>
<dbReference type="OrthoDB" id="9775406at2"/>
<dbReference type="PANTHER" id="PTHR47572:SF5">
    <property type="entry name" value="BLR2277 PROTEIN"/>
    <property type="match status" value="1"/>
</dbReference>
<feature type="signal peptide" evidence="1">
    <location>
        <begin position="1"/>
        <end position="22"/>
    </location>
</feature>
<sequence length="377" mass="41198">MNNLKTMACLLSVFLVSSYTFAASTENNQYSPKVFLDHTSKYNTLDGLTLDKQGNIIASVPNFNNDYLIKNGTIETAAPPVMAIITKDNQVSDWYQFKPEDMHQGTGKIGPMECAFGPDGNLYIADMQVLWDGNNASRVLRINIVDGKPVDMDVVVEGFIVANGLTWKDDTLFVTESILVHEATPAEGEKKAPLRSGVYAFSLEELQQGTVTLSPYSEAKDPHLVAQMVSSNRVGFGADGLAIDDEGNLYTSIMEDGVIYKTQFDQDDNILSTKIFTASDKMVSSDGILWDSNRQKLYVADILNNAVHSVSIDASVETLHQNADTSGADGSLDQPVVLLLRNDQLIVVNMDIAWITPKGVAVNTEVEAPFNLSVIDL</sequence>
<dbReference type="InterPro" id="IPR011042">
    <property type="entry name" value="6-blade_b-propeller_TolB-like"/>
</dbReference>